<name>A0A1Z1W4R1_9ACTN</name>
<evidence type="ECO:0000256" key="1">
    <source>
        <dbReference type="SAM" id="Phobius"/>
    </source>
</evidence>
<keyword evidence="1" id="KW-1133">Transmembrane helix</keyword>
<dbReference type="STRING" id="67267.GCA_000716675_00960"/>
<gene>
    <name evidence="2" type="ORF">SMD44_00788</name>
</gene>
<reference evidence="2 3" key="1">
    <citation type="submission" date="2017-05" db="EMBL/GenBank/DDBJ databases">
        <title>Streptomyces alboflavus Genome sequencing and assembly.</title>
        <authorList>
            <person name="Wang Y."/>
            <person name="Du B."/>
            <person name="Ding Y."/>
            <person name="Liu H."/>
            <person name="Hou Q."/>
            <person name="Liu K."/>
            <person name="Wang C."/>
            <person name="Yao L."/>
        </authorList>
    </citation>
    <scope>NUCLEOTIDE SEQUENCE [LARGE SCALE GENOMIC DNA]</scope>
    <source>
        <strain evidence="2 3">MDJK44</strain>
    </source>
</reference>
<keyword evidence="1" id="KW-0472">Membrane</keyword>
<proteinExistence type="predicted"/>
<dbReference type="KEGG" id="salf:SMD44_00788"/>
<dbReference type="AlphaFoldDB" id="A0A1Z1W4R1"/>
<keyword evidence="1" id="KW-0812">Transmembrane</keyword>
<sequence>MPLTEVTVALGTSAGSMLTAALVGVVMAIITSYGIRHHQAVFAWMKITRAKDDEAKDLEEVCQYLKDLFAELCGLAQKPCRAADADRLLRLSNMIKGSIGQTEAISAELRTVVERIEVYLNTLIPEQSSRPTLAEHDALMRRAMKQEYARIELEHAIGAAQQKIRCLRRT</sequence>
<dbReference type="RefSeq" id="WP_087882843.1">
    <property type="nucleotide sequence ID" value="NZ_CP021748.1"/>
</dbReference>
<protein>
    <submittedName>
        <fullName evidence="2">Uncharacterized protein</fullName>
    </submittedName>
</protein>
<dbReference type="EMBL" id="CP021748">
    <property type="protein sequence ID" value="ARX81390.1"/>
    <property type="molecule type" value="Genomic_DNA"/>
</dbReference>
<dbReference type="OrthoDB" id="4186120at2"/>
<keyword evidence="3" id="KW-1185">Reference proteome</keyword>
<dbReference type="eggNOG" id="ENOG5031IV9">
    <property type="taxonomic scope" value="Bacteria"/>
</dbReference>
<evidence type="ECO:0000313" key="2">
    <source>
        <dbReference type="EMBL" id="ARX81390.1"/>
    </source>
</evidence>
<organism evidence="2 3">
    <name type="scientific">Streptomyces alboflavus</name>
    <dbReference type="NCBI Taxonomy" id="67267"/>
    <lineage>
        <taxon>Bacteria</taxon>
        <taxon>Bacillati</taxon>
        <taxon>Actinomycetota</taxon>
        <taxon>Actinomycetes</taxon>
        <taxon>Kitasatosporales</taxon>
        <taxon>Streptomycetaceae</taxon>
        <taxon>Streptomyces</taxon>
    </lineage>
</organism>
<dbReference type="Proteomes" id="UP000195880">
    <property type="component" value="Chromosome"/>
</dbReference>
<evidence type="ECO:0000313" key="3">
    <source>
        <dbReference type="Proteomes" id="UP000195880"/>
    </source>
</evidence>
<feature type="transmembrane region" description="Helical" evidence="1">
    <location>
        <begin position="6"/>
        <end position="30"/>
    </location>
</feature>
<accession>A0A1Z1W4R1</accession>